<dbReference type="EMBL" id="JACHMN010000001">
    <property type="protein sequence ID" value="MBB5867106.1"/>
    <property type="molecule type" value="Genomic_DNA"/>
</dbReference>
<keyword evidence="2" id="KW-0812">Transmembrane</keyword>
<name>A0A841BIT2_9ACTN</name>
<feature type="region of interest" description="Disordered" evidence="1">
    <location>
        <begin position="1"/>
        <end position="22"/>
    </location>
</feature>
<gene>
    <name evidence="3" type="ORF">F4553_000485</name>
</gene>
<dbReference type="SUPFAM" id="SSF82171">
    <property type="entry name" value="DPP6 N-terminal domain-like"/>
    <property type="match status" value="1"/>
</dbReference>
<evidence type="ECO:0000313" key="3">
    <source>
        <dbReference type="EMBL" id="MBB5867106.1"/>
    </source>
</evidence>
<evidence type="ECO:0000256" key="2">
    <source>
        <dbReference type="SAM" id="Phobius"/>
    </source>
</evidence>
<keyword evidence="2" id="KW-0472">Membrane</keyword>
<evidence type="ECO:0000313" key="4">
    <source>
        <dbReference type="Proteomes" id="UP000587527"/>
    </source>
</evidence>
<protein>
    <recommendedName>
        <fullName evidence="5">Lipoprotein LpqB beta-propeller domain-containing protein</fullName>
    </recommendedName>
</protein>
<sequence length="425" mass="45064">MSDTLRTALRRTGDAAPVPRVADDTWTRGRRRRTLGRAGQAAAVLLAVAVLAVVPSLLDSGSRPHQAGDTDRPGSLGTAYPWQARHHERPNGPAAAVFSVRDGSGETSAVVGRDGSYRLLDTPPGHSIGIVSPDGRLLAGPGRVVDLTDGTPHEIRSGGIPMAWSPDGRKLLLALFRSRDPDADPFLTDQFTLYDIETRKEAVLLNGDSRTNTVVAFSPDGTRIAISVAQDSLAPRVVVLDTATTATIGTIPLAAHQRLAGTAAWTPDGRSVALVADEKCASGPCITRQETYDGWHLQFADPVTGAVADEKATGRSGRAQGIAGWRGPVPVVVDGNPLDVDPFNPSLVLALPDGTQQTLLTTPDGTRQLTVPRDLIENGTFADYRASPWDAQPWFYRSLGAGVLIAAALTALGLWLRRRRSAAGR</sequence>
<dbReference type="AlphaFoldDB" id="A0A841BIT2"/>
<dbReference type="InterPro" id="IPR011042">
    <property type="entry name" value="6-blade_b-propeller_TolB-like"/>
</dbReference>
<feature type="transmembrane region" description="Helical" evidence="2">
    <location>
        <begin position="38"/>
        <end position="58"/>
    </location>
</feature>
<reference evidence="3 4" key="1">
    <citation type="submission" date="2020-08" db="EMBL/GenBank/DDBJ databases">
        <title>Sequencing the genomes of 1000 actinobacteria strains.</title>
        <authorList>
            <person name="Klenk H.-P."/>
        </authorList>
    </citation>
    <scope>NUCLEOTIDE SEQUENCE [LARGE SCALE GENOMIC DNA]</scope>
    <source>
        <strain evidence="3 4">DSM 45362</strain>
    </source>
</reference>
<feature type="transmembrane region" description="Helical" evidence="2">
    <location>
        <begin position="394"/>
        <end position="416"/>
    </location>
</feature>
<dbReference type="Gene3D" id="2.120.10.30">
    <property type="entry name" value="TolB, C-terminal domain"/>
    <property type="match status" value="1"/>
</dbReference>
<organism evidence="3 4">
    <name type="scientific">Allocatelliglobosispora scoriae</name>
    <dbReference type="NCBI Taxonomy" id="643052"/>
    <lineage>
        <taxon>Bacteria</taxon>
        <taxon>Bacillati</taxon>
        <taxon>Actinomycetota</taxon>
        <taxon>Actinomycetes</taxon>
        <taxon>Micromonosporales</taxon>
        <taxon>Micromonosporaceae</taxon>
        <taxon>Allocatelliglobosispora</taxon>
    </lineage>
</organism>
<keyword evidence="4" id="KW-1185">Reference proteome</keyword>
<evidence type="ECO:0000256" key="1">
    <source>
        <dbReference type="SAM" id="MobiDB-lite"/>
    </source>
</evidence>
<evidence type="ECO:0008006" key="5">
    <source>
        <dbReference type="Google" id="ProtNLM"/>
    </source>
</evidence>
<keyword evidence="2" id="KW-1133">Transmembrane helix</keyword>
<feature type="region of interest" description="Disordered" evidence="1">
    <location>
        <begin position="59"/>
        <end position="79"/>
    </location>
</feature>
<accession>A0A841BIT2</accession>
<dbReference type="RefSeq" id="WP_184831468.1">
    <property type="nucleotide sequence ID" value="NZ_JACHMN010000001.1"/>
</dbReference>
<proteinExistence type="predicted"/>
<comment type="caution">
    <text evidence="3">The sequence shown here is derived from an EMBL/GenBank/DDBJ whole genome shotgun (WGS) entry which is preliminary data.</text>
</comment>
<dbReference type="Proteomes" id="UP000587527">
    <property type="component" value="Unassembled WGS sequence"/>
</dbReference>